<dbReference type="AlphaFoldDB" id="A0A1M5CTD9"/>
<dbReference type="InterPro" id="IPR031322">
    <property type="entry name" value="Shikimate/glucono_kinase"/>
</dbReference>
<dbReference type="InterPro" id="IPR000623">
    <property type="entry name" value="Shikimate_kinase/TSH1"/>
</dbReference>
<dbReference type="Proteomes" id="UP000186132">
    <property type="component" value="Unassembled WGS sequence"/>
</dbReference>
<dbReference type="PANTHER" id="PTHR21087">
    <property type="entry name" value="SHIKIMATE KINASE"/>
    <property type="match status" value="1"/>
</dbReference>
<keyword evidence="2 7" id="KW-0808">Transferase</keyword>
<comment type="catalytic activity">
    <reaction evidence="7">
        <text>shikimate + ATP = 3-phosphoshikimate + ADP + H(+)</text>
        <dbReference type="Rhea" id="RHEA:13121"/>
        <dbReference type="ChEBI" id="CHEBI:15378"/>
        <dbReference type="ChEBI" id="CHEBI:30616"/>
        <dbReference type="ChEBI" id="CHEBI:36208"/>
        <dbReference type="ChEBI" id="CHEBI:145989"/>
        <dbReference type="ChEBI" id="CHEBI:456216"/>
        <dbReference type="EC" id="2.7.1.71"/>
    </reaction>
</comment>
<evidence type="ECO:0000256" key="5">
    <source>
        <dbReference type="ARBA" id="ARBA00022840"/>
    </source>
</evidence>
<feature type="binding site" evidence="7">
    <location>
        <position position="18"/>
    </location>
    <ligand>
        <name>Mg(2+)</name>
        <dbReference type="ChEBI" id="CHEBI:18420"/>
    </ligand>
</feature>
<keyword evidence="3 7" id="KW-0547">Nucleotide-binding</keyword>
<comment type="subcellular location">
    <subcellularLocation>
        <location evidence="7">Cytoplasm</location>
    </subcellularLocation>
</comment>
<dbReference type="InterPro" id="IPR027417">
    <property type="entry name" value="P-loop_NTPase"/>
</dbReference>
<keyword evidence="1 7" id="KW-0028">Amino-acid biosynthesis</keyword>
<dbReference type="EMBL" id="FQVU01000001">
    <property type="protein sequence ID" value="SHF58028.1"/>
    <property type="molecule type" value="Genomic_DNA"/>
</dbReference>
<dbReference type="HAMAP" id="MF_00109">
    <property type="entry name" value="Shikimate_kinase"/>
    <property type="match status" value="1"/>
</dbReference>
<comment type="similarity">
    <text evidence="7">Belongs to the shikimate kinase family.</text>
</comment>
<feature type="binding site" evidence="7">
    <location>
        <position position="138"/>
    </location>
    <ligand>
        <name>substrate</name>
    </ligand>
</feature>
<comment type="subunit">
    <text evidence="7">Monomer.</text>
</comment>
<dbReference type="GO" id="GO:0008652">
    <property type="term" value="P:amino acid biosynthetic process"/>
    <property type="evidence" value="ECO:0007669"/>
    <property type="project" value="UniProtKB-KW"/>
</dbReference>
<dbReference type="UniPathway" id="UPA00053">
    <property type="reaction ID" value="UER00088"/>
</dbReference>
<dbReference type="PRINTS" id="PR01100">
    <property type="entry name" value="SHIKIMTKNASE"/>
</dbReference>
<dbReference type="GO" id="GO:0005829">
    <property type="term" value="C:cytosol"/>
    <property type="evidence" value="ECO:0007669"/>
    <property type="project" value="TreeGrafter"/>
</dbReference>
<dbReference type="STRING" id="1206085.SAMN05443575_0347"/>
<accession>A0A1M5CTD9</accession>
<dbReference type="SUPFAM" id="SSF52540">
    <property type="entry name" value="P-loop containing nucleoside triphosphate hydrolases"/>
    <property type="match status" value="1"/>
</dbReference>
<evidence type="ECO:0000256" key="4">
    <source>
        <dbReference type="ARBA" id="ARBA00022777"/>
    </source>
</evidence>
<dbReference type="PANTHER" id="PTHR21087:SF16">
    <property type="entry name" value="SHIKIMATE KINASE 1, CHLOROPLASTIC"/>
    <property type="match status" value="1"/>
</dbReference>
<dbReference type="OrthoDB" id="9800332at2"/>
<evidence type="ECO:0000256" key="3">
    <source>
        <dbReference type="ARBA" id="ARBA00022741"/>
    </source>
</evidence>
<comment type="cofactor">
    <cofactor evidence="7">
        <name>Mg(2+)</name>
        <dbReference type="ChEBI" id="CHEBI:18420"/>
    </cofactor>
    <text evidence="7">Binds 1 Mg(2+) ion per subunit.</text>
</comment>
<keyword evidence="6 7" id="KW-0057">Aromatic amino acid biosynthesis</keyword>
<dbReference type="EC" id="2.7.1.71" evidence="7"/>
<evidence type="ECO:0000256" key="6">
    <source>
        <dbReference type="ARBA" id="ARBA00023141"/>
    </source>
</evidence>
<keyword evidence="7" id="KW-0479">Metal-binding</keyword>
<keyword evidence="7" id="KW-0460">Magnesium</keyword>
<evidence type="ECO:0000256" key="1">
    <source>
        <dbReference type="ARBA" id="ARBA00022605"/>
    </source>
</evidence>
<keyword evidence="9" id="KW-1185">Reference proteome</keyword>
<keyword evidence="7" id="KW-0963">Cytoplasm</keyword>
<reference evidence="9" key="1">
    <citation type="submission" date="2016-11" db="EMBL/GenBank/DDBJ databases">
        <authorList>
            <person name="Varghese N."/>
            <person name="Submissions S."/>
        </authorList>
    </citation>
    <scope>NUCLEOTIDE SEQUENCE [LARGE SCALE GENOMIC DNA]</scope>
    <source>
        <strain evidence="9">DSM 45627</strain>
    </source>
</reference>
<keyword evidence="4 7" id="KW-0418">Kinase</keyword>
<comment type="caution">
    <text evidence="7">Lacks conserved residue(s) required for the propagation of feature annotation.</text>
</comment>
<evidence type="ECO:0000256" key="2">
    <source>
        <dbReference type="ARBA" id="ARBA00022679"/>
    </source>
</evidence>
<protein>
    <recommendedName>
        <fullName evidence="7">Shikimate kinase</fullName>
        <shortName evidence="7">SK</shortName>
        <ecNumber evidence="7">2.7.1.71</ecNumber>
    </recommendedName>
</protein>
<evidence type="ECO:0000313" key="9">
    <source>
        <dbReference type="Proteomes" id="UP000186132"/>
    </source>
</evidence>
<dbReference type="Pfam" id="PF01202">
    <property type="entry name" value="SKI"/>
    <property type="match status" value="1"/>
</dbReference>
<gene>
    <name evidence="7" type="primary">aroK</name>
    <name evidence="8" type="ORF">SAMN05443575_0347</name>
</gene>
<dbReference type="GO" id="GO:0000287">
    <property type="term" value="F:magnesium ion binding"/>
    <property type="evidence" value="ECO:0007669"/>
    <property type="project" value="UniProtKB-UniRule"/>
</dbReference>
<name>A0A1M5CTD9_9ACTN</name>
<dbReference type="GO" id="GO:0004765">
    <property type="term" value="F:shikimate kinase activity"/>
    <property type="evidence" value="ECO:0007669"/>
    <property type="project" value="UniProtKB-UniRule"/>
</dbReference>
<dbReference type="GO" id="GO:0009423">
    <property type="term" value="P:chorismate biosynthetic process"/>
    <property type="evidence" value="ECO:0007669"/>
    <property type="project" value="UniProtKB-UniRule"/>
</dbReference>
<comment type="function">
    <text evidence="7">Catalyzes the specific phosphorylation of the 3-hydroxyl group of shikimic acid using ATP as a cosubstrate.</text>
</comment>
<evidence type="ECO:0000313" key="8">
    <source>
        <dbReference type="EMBL" id="SHF58028.1"/>
    </source>
</evidence>
<sequence length="170" mass="17867">MAAPASIYLIGLMGSGKTTVGRRLAARLDVGYVDNDEAVAGLAGVSSVELARRGGSELHEWEARYVTTLLDRDAVVVAGIAASSADRPAELAALAAAGLLVYLHCPPAVLAARVRADGPRPWLPADPETMIADMYERRDAVLREHATIVDATVTPDDAVTRIVAALAARR</sequence>
<feature type="binding site" evidence="7">
    <location>
        <begin position="14"/>
        <end position="19"/>
    </location>
    <ligand>
        <name>ATP</name>
        <dbReference type="ChEBI" id="CHEBI:30616"/>
    </ligand>
</feature>
<dbReference type="Gene3D" id="3.40.50.300">
    <property type="entry name" value="P-loop containing nucleotide triphosphate hydrolases"/>
    <property type="match status" value="1"/>
</dbReference>
<comment type="pathway">
    <text evidence="7">Metabolic intermediate biosynthesis; chorismate biosynthesis; chorismate from D-erythrose 4-phosphate and phosphoenolpyruvate: step 5/7.</text>
</comment>
<evidence type="ECO:0000256" key="7">
    <source>
        <dbReference type="HAMAP-Rule" id="MF_00109"/>
    </source>
</evidence>
<organism evidence="8 9">
    <name type="scientific">Jatrophihabitans endophyticus</name>
    <dbReference type="NCBI Taxonomy" id="1206085"/>
    <lineage>
        <taxon>Bacteria</taxon>
        <taxon>Bacillati</taxon>
        <taxon>Actinomycetota</taxon>
        <taxon>Actinomycetes</taxon>
        <taxon>Jatrophihabitantales</taxon>
        <taxon>Jatrophihabitantaceae</taxon>
        <taxon>Jatrophihabitans</taxon>
    </lineage>
</organism>
<feature type="binding site" evidence="7">
    <location>
        <position position="36"/>
    </location>
    <ligand>
        <name>substrate</name>
    </ligand>
</feature>
<proteinExistence type="inferred from homology"/>
<keyword evidence="5 7" id="KW-0067">ATP-binding</keyword>
<feature type="binding site" evidence="7">
    <location>
        <position position="120"/>
    </location>
    <ligand>
        <name>ATP</name>
        <dbReference type="ChEBI" id="CHEBI:30616"/>
    </ligand>
</feature>
<dbReference type="GO" id="GO:0009073">
    <property type="term" value="P:aromatic amino acid family biosynthetic process"/>
    <property type="evidence" value="ECO:0007669"/>
    <property type="project" value="UniProtKB-KW"/>
</dbReference>
<dbReference type="RefSeq" id="WP_073385127.1">
    <property type="nucleotide sequence ID" value="NZ_FQVU01000001.1"/>
</dbReference>
<dbReference type="GO" id="GO:0005524">
    <property type="term" value="F:ATP binding"/>
    <property type="evidence" value="ECO:0007669"/>
    <property type="project" value="UniProtKB-UniRule"/>
</dbReference>